<keyword evidence="8" id="KW-1185">Reference proteome</keyword>
<feature type="binding site" evidence="5">
    <location>
        <position position="183"/>
    </location>
    <ligand>
        <name>adenosylcob(III)alamin</name>
        <dbReference type="ChEBI" id="CHEBI:18408"/>
    </ligand>
</feature>
<dbReference type="GO" id="GO:0009350">
    <property type="term" value="C:ethanolamine ammonia-lyase complex"/>
    <property type="evidence" value="ECO:0007669"/>
    <property type="project" value="UniProtKB-UniRule"/>
</dbReference>
<name>A0A7W4P3M2_9PROT</name>
<evidence type="ECO:0000256" key="3">
    <source>
        <dbReference type="ARBA" id="ARBA00023285"/>
    </source>
</evidence>
<comment type="pathway">
    <text evidence="5">Amine and polyamine degradation; ethanolamine degradation.</text>
</comment>
<feature type="binding site" evidence="5">
    <location>
        <position position="212"/>
    </location>
    <ligand>
        <name>adenosylcob(III)alamin</name>
        <dbReference type="ChEBI" id="CHEBI:18408"/>
    </ligand>
</feature>
<comment type="cofactor">
    <cofactor evidence="5">
        <name>adenosylcob(III)alamin</name>
        <dbReference type="ChEBI" id="CHEBI:18408"/>
    </cofactor>
    <text evidence="5">Binds between the large and small subunits.</text>
</comment>
<evidence type="ECO:0000256" key="4">
    <source>
        <dbReference type="ARBA" id="ARBA00024446"/>
    </source>
</evidence>
<keyword evidence="4 5" id="KW-1283">Bacterial microcompartment</keyword>
<keyword evidence="1 5" id="KW-0846">Cobalamin</keyword>
<sequence>MTRSPPDRTAPPIIDPPSTDPETDPWAPLRGLTRARVGQPRAGDTVAGGEVLAFQLAHARARRAVMAPLRQQALALDGPVLPVCSQAADRATFIRRPDLGRRLSADSAARLPRGRYDVAFVIADGLSALAAERQAPPVLAACRALLPGWRIAPVVVAHNARVALGDDIAHRLGAGCVVMMIGERPGLSVSDSLSLYMTWDPRPGRLDSERNCISNIHDHGGLSAEAAAARLAGLLAGARRLGRSGIALKDETPASEPDRKWGLARESGTQ</sequence>
<dbReference type="GO" id="GO:0046336">
    <property type="term" value="P:ethanolamine catabolic process"/>
    <property type="evidence" value="ECO:0007669"/>
    <property type="project" value="UniProtKB-UniRule"/>
</dbReference>
<dbReference type="PIRSF" id="PIRSF018982">
    <property type="entry name" value="EutC"/>
    <property type="match status" value="1"/>
</dbReference>
<organism evidence="7 8">
    <name type="scientific">Gluconacetobacter johannae</name>
    <dbReference type="NCBI Taxonomy" id="112140"/>
    <lineage>
        <taxon>Bacteria</taxon>
        <taxon>Pseudomonadati</taxon>
        <taxon>Pseudomonadota</taxon>
        <taxon>Alphaproteobacteria</taxon>
        <taxon>Acetobacterales</taxon>
        <taxon>Acetobacteraceae</taxon>
        <taxon>Gluconacetobacter</taxon>
    </lineage>
</organism>
<comment type="catalytic activity">
    <reaction evidence="5">
        <text>ethanolamine = acetaldehyde + NH4(+)</text>
        <dbReference type="Rhea" id="RHEA:15313"/>
        <dbReference type="ChEBI" id="CHEBI:15343"/>
        <dbReference type="ChEBI" id="CHEBI:28938"/>
        <dbReference type="ChEBI" id="CHEBI:57603"/>
        <dbReference type="EC" id="4.3.1.7"/>
    </reaction>
</comment>
<dbReference type="AlphaFoldDB" id="A0A7W4P3M2"/>
<gene>
    <name evidence="5 7" type="primary">eutC</name>
    <name evidence="7" type="ORF">HLH21_10235</name>
</gene>
<evidence type="ECO:0000256" key="1">
    <source>
        <dbReference type="ARBA" id="ARBA00022628"/>
    </source>
</evidence>
<comment type="function">
    <text evidence="5">Catalyzes the deamination of various vicinal amino-alcohols to oxo compounds. Allows this organism to utilize ethanolamine as the sole source of nitrogen and carbon in the presence of external vitamin B12.</text>
</comment>
<protein>
    <recommendedName>
        <fullName evidence="5">Ethanolamine ammonia-lyase small subunit</fullName>
        <shortName evidence="5">EAL small subunit</shortName>
        <ecNumber evidence="5">4.3.1.7</ecNumber>
    </recommendedName>
</protein>
<evidence type="ECO:0000256" key="6">
    <source>
        <dbReference type="SAM" id="MobiDB-lite"/>
    </source>
</evidence>
<evidence type="ECO:0000313" key="7">
    <source>
        <dbReference type="EMBL" id="MBB2176306.1"/>
    </source>
</evidence>
<evidence type="ECO:0000256" key="2">
    <source>
        <dbReference type="ARBA" id="ARBA00023239"/>
    </source>
</evidence>
<comment type="caution">
    <text evidence="7">The sequence shown here is derived from an EMBL/GenBank/DDBJ whole genome shotgun (WGS) entry which is preliminary data.</text>
</comment>
<dbReference type="Gene3D" id="1.10.30.40">
    <property type="entry name" value="Ethanolamine ammonia-lyase light chain (EutC), N-terminal domain"/>
    <property type="match status" value="1"/>
</dbReference>
<evidence type="ECO:0000313" key="8">
    <source>
        <dbReference type="Proteomes" id="UP000561066"/>
    </source>
</evidence>
<dbReference type="Pfam" id="PF05985">
    <property type="entry name" value="EutC"/>
    <property type="match status" value="1"/>
</dbReference>
<dbReference type="Proteomes" id="UP000561066">
    <property type="component" value="Unassembled WGS sequence"/>
</dbReference>
<dbReference type="GO" id="GO:0031419">
    <property type="term" value="F:cobalamin binding"/>
    <property type="evidence" value="ECO:0007669"/>
    <property type="project" value="UniProtKB-UniRule"/>
</dbReference>
<dbReference type="EMBL" id="JABEQH010000012">
    <property type="protein sequence ID" value="MBB2176306.1"/>
    <property type="molecule type" value="Genomic_DNA"/>
</dbReference>
<accession>A0A7W4P3M2</accession>
<dbReference type="NCBIfam" id="NF003971">
    <property type="entry name" value="PRK05465.1"/>
    <property type="match status" value="1"/>
</dbReference>
<comment type="subunit">
    <text evidence="5">The basic unit is a heterodimer which dimerizes to form tetramers. The heterotetramers trimerize; 6 large subunits form a core ring with 6 small subunits projecting outwards.</text>
</comment>
<feature type="compositionally biased region" description="Basic and acidic residues" evidence="6">
    <location>
        <begin position="248"/>
        <end position="263"/>
    </location>
</feature>
<keyword evidence="3 5" id="KW-0170">Cobalt</keyword>
<comment type="similarity">
    <text evidence="5">Belongs to the EutC family.</text>
</comment>
<dbReference type="GO" id="GO:0006520">
    <property type="term" value="P:amino acid metabolic process"/>
    <property type="evidence" value="ECO:0007669"/>
    <property type="project" value="InterPro"/>
</dbReference>
<dbReference type="InterPro" id="IPR042251">
    <property type="entry name" value="EutC_C"/>
</dbReference>
<feature type="region of interest" description="Disordered" evidence="6">
    <location>
        <begin position="1"/>
        <end position="26"/>
    </location>
</feature>
<dbReference type="RefSeq" id="WP_182943654.1">
    <property type="nucleotide sequence ID" value="NZ_JABEQH010000012.1"/>
</dbReference>
<dbReference type="InterPro" id="IPR009246">
    <property type="entry name" value="EutC"/>
</dbReference>
<dbReference type="PANTHER" id="PTHR39330">
    <property type="entry name" value="ETHANOLAMINE AMMONIA-LYASE LIGHT CHAIN"/>
    <property type="match status" value="1"/>
</dbReference>
<dbReference type="EC" id="4.3.1.7" evidence="5"/>
<dbReference type="Gene3D" id="3.40.50.11240">
    <property type="entry name" value="Ethanolamine ammonia-lyase light chain (EutC)"/>
    <property type="match status" value="1"/>
</dbReference>
<dbReference type="GO" id="GO:0008851">
    <property type="term" value="F:ethanolamine ammonia-lyase activity"/>
    <property type="evidence" value="ECO:0007669"/>
    <property type="project" value="UniProtKB-UniRule"/>
</dbReference>
<dbReference type="UniPathway" id="UPA00560"/>
<feature type="binding site" evidence="5">
    <location>
        <position position="162"/>
    </location>
    <ligand>
        <name>adenosylcob(III)alamin</name>
        <dbReference type="ChEBI" id="CHEBI:18408"/>
    </ligand>
</feature>
<dbReference type="GO" id="GO:0031471">
    <property type="term" value="C:ethanolamine degradation polyhedral organelle"/>
    <property type="evidence" value="ECO:0007669"/>
    <property type="project" value="UniProtKB-UniRule"/>
</dbReference>
<feature type="region of interest" description="Disordered" evidence="6">
    <location>
        <begin position="246"/>
        <end position="270"/>
    </location>
</feature>
<dbReference type="HAMAP" id="MF_00601">
    <property type="entry name" value="EutC"/>
    <property type="match status" value="1"/>
</dbReference>
<reference evidence="7 8" key="1">
    <citation type="submission" date="2020-04" db="EMBL/GenBank/DDBJ databases">
        <title>Description of novel Gluconacetobacter.</title>
        <authorList>
            <person name="Sombolestani A."/>
        </authorList>
    </citation>
    <scope>NUCLEOTIDE SEQUENCE [LARGE SCALE GENOMIC DNA]</scope>
    <source>
        <strain evidence="7 8">LMG 21312</strain>
    </source>
</reference>
<dbReference type="PANTHER" id="PTHR39330:SF1">
    <property type="entry name" value="ETHANOLAMINE AMMONIA-LYASE SMALL SUBUNIT"/>
    <property type="match status" value="1"/>
</dbReference>
<keyword evidence="2 5" id="KW-0456">Lyase</keyword>
<comment type="subcellular location">
    <subcellularLocation>
        <location evidence="5">Bacterial microcompartment</location>
    </subcellularLocation>
</comment>
<evidence type="ECO:0000256" key="5">
    <source>
        <dbReference type="HAMAP-Rule" id="MF_00601"/>
    </source>
</evidence>
<proteinExistence type="inferred from homology"/>
<dbReference type="InterPro" id="IPR042255">
    <property type="entry name" value="EutC_N"/>
</dbReference>